<accession>A0AAD3TEP3</accession>
<protein>
    <submittedName>
        <fullName evidence="2">Uncharacterized protein</fullName>
    </submittedName>
</protein>
<sequence>MYRMISLQADKQIVHQLHTIMAPIKPKGPAYHCRLYNPLDLFHGYVAQPYSLQLGPRSWIMDWNHNPLLAVQLTCGPPAVAHDSDGQTKRQPSVNENENDRSSEEDQGGGVEGNPGKWRSGIRNHRKSVLIEDFGSPV</sequence>
<dbReference type="EMBL" id="BSYO01000032">
    <property type="protein sequence ID" value="GMH27197.1"/>
    <property type="molecule type" value="Genomic_DNA"/>
</dbReference>
<proteinExistence type="predicted"/>
<keyword evidence="3" id="KW-1185">Reference proteome</keyword>
<gene>
    <name evidence="2" type="ORF">Nepgr_029040</name>
</gene>
<comment type="caution">
    <text evidence="2">The sequence shown here is derived from an EMBL/GenBank/DDBJ whole genome shotgun (WGS) entry which is preliminary data.</text>
</comment>
<dbReference type="Proteomes" id="UP001279734">
    <property type="component" value="Unassembled WGS sequence"/>
</dbReference>
<name>A0AAD3TEP3_NEPGR</name>
<evidence type="ECO:0000313" key="3">
    <source>
        <dbReference type="Proteomes" id="UP001279734"/>
    </source>
</evidence>
<evidence type="ECO:0000256" key="1">
    <source>
        <dbReference type="SAM" id="MobiDB-lite"/>
    </source>
</evidence>
<dbReference type="AlphaFoldDB" id="A0AAD3TEP3"/>
<reference evidence="2" key="1">
    <citation type="submission" date="2023-05" db="EMBL/GenBank/DDBJ databases">
        <title>Nepenthes gracilis genome sequencing.</title>
        <authorList>
            <person name="Fukushima K."/>
        </authorList>
    </citation>
    <scope>NUCLEOTIDE SEQUENCE</scope>
    <source>
        <strain evidence="2">SING2019-196</strain>
    </source>
</reference>
<organism evidence="2 3">
    <name type="scientific">Nepenthes gracilis</name>
    <name type="common">Slender pitcher plant</name>
    <dbReference type="NCBI Taxonomy" id="150966"/>
    <lineage>
        <taxon>Eukaryota</taxon>
        <taxon>Viridiplantae</taxon>
        <taxon>Streptophyta</taxon>
        <taxon>Embryophyta</taxon>
        <taxon>Tracheophyta</taxon>
        <taxon>Spermatophyta</taxon>
        <taxon>Magnoliopsida</taxon>
        <taxon>eudicotyledons</taxon>
        <taxon>Gunneridae</taxon>
        <taxon>Pentapetalae</taxon>
        <taxon>Caryophyllales</taxon>
        <taxon>Nepenthaceae</taxon>
        <taxon>Nepenthes</taxon>
    </lineage>
</organism>
<feature type="region of interest" description="Disordered" evidence="1">
    <location>
        <begin position="76"/>
        <end position="123"/>
    </location>
</feature>
<evidence type="ECO:0000313" key="2">
    <source>
        <dbReference type="EMBL" id="GMH27197.1"/>
    </source>
</evidence>